<dbReference type="InterPro" id="IPR000792">
    <property type="entry name" value="Tscrpt_reg_LuxR_C"/>
</dbReference>
<evidence type="ECO:0000313" key="5">
    <source>
        <dbReference type="EMBL" id="NRN70685.1"/>
    </source>
</evidence>
<dbReference type="PRINTS" id="PR00038">
    <property type="entry name" value="HTHLUXR"/>
</dbReference>
<keyword evidence="1" id="KW-0805">Transcription regulation</keyword>
<dbReference type="SMART" id="SM00421">
    <property type="entry name" value="HTH_LUXR"/>
    <property type="match status" value="1"/>
</dbReference>
<dbReference type="PANTHER" id="PTHR44688:SF16">
    <property type="entry name" value="DNA-BINDING TRANSCRIPTIONAL ACTIVATOR DEVR_DOSR"/>
    <property type="match status" value="1"/>
</dbReference>
<dbReference type="RefSeq" id="WP_173141815.1">
    <property type="nucleotide sequence ID" value="NZ_CBCSGW010000003.1"/>
</dbReference>
<dbReference type="InterPro" id="IPR016032">
    <property type="entry name" value="Sig_transdc_resp-reg_C-effctor"/>
</dbReference>
<evidence type="ECO:0000259" key="4">
    <source>
        <dbReference type="PROSITE" id="PS50043"/>
    </source>
</evidence>
<dbReference type="CDD" id="cd06170">
    <property type="entry name" value="LuxR_C_like"/>
    <property type="match status" value="1"/>
</dbReference>
<dbReference type="Pfam" id="PF00196">
    <property type="entry name" value="GerE"/>
    <property type="match status" value="1"/>
</dbReference>
<name>A0ABX2FIP3_9PSEU</name>
<dbReference type="Gene3D" id="3.40.50.2300">
    <property type="match status" value="1"/>
</dbReference>
<dbReference type="PROSITE" id="PS50043">
    <property type="entry name" value="HTH_LUXR_2"/>
    <property type="match status" value="1"/>
</dbReference>
<comment type="caution">
    <text evidence="5">The sequence shown here is derived from an EMBL/GenBank/DDBJ whole genome shotgun (WGS) entry which is preliminary data.</text>
</comment>
<dbReference type="GO" id="GO:0003677">
    <property type="term" value="F:DNA binding"/>
    <property type="evidence" value="ECO:0007669"/>
    <property type="project" value="UniProtKB-KW"/>
</dbReference>
<evidence type="ECO:0000256" key="3">
    <source>
        <dbReference type="ARBA" id="ARBA00023163"/>
    </source>
</evidence>
<organism evidence="5 6">
    <name type="scientific">Kibdelosporangium persicum</name>
    <dbReference type="NCBI Taxonomy" id="2698649"/>
    <lineage>
        <taxon>Bacteria</taxon>
        <taxon>Bacillati</taxon>
        <taxon>Actinomycetota</taxon>
        <taxon>Actinomycetes</taxon>
        <taxon>Pseudonocardiales</taxon>
        <taxon>Pseudonocardiaceae</taxon>
        <taxon>Kibdelosporangium</taxon>
    </lineage>
</organism>
<feature type="domain" description="HTH luxR-type" evidence="4">
    <location>
        <begin position="148"/>
        <end position="213"/>
    </location>
</feature>
<keyword evidence="6" id="KW-1185">Reference proteome</keyword>
<evidence type="ECO:0000313" key="6">
    <source>
        <dbReference type="Proteomes" id="UP000763557"/>
    </source>
</evidence>
<keyword evidence="2 5" id="KW-0238">DNA-binding</keyword>
<gene>
    <name evidence="5" type="ORF">GC106_79560</name>
</gene>
<keyword evidence="3" id="KW-0804">Transcription</keyword>
<sequence length="219" mass="23721">MIRVQLCTQQPLAVAGLRNILLGDAGIQIIEQPGDIADVILRGRPSCADVAIVQSEPKVLKYLRSASAGHAVAATYPIVVVTGPLFEHAVLGAISGGIRGFVSDRAVDEELVPAVRCLAEGRAFLSPRITNGLLDWLAGQLPADPTRFSRANKVLTEREREVLIELGLGHSNAQIAERFVISQTTVRSHVYHILTKLGLPNRTQAVLFGYQYQLITRVA</sequence>
<reference evidence="5 6" key="1">
    <citation type="submission" date="2020-01" db="EMBL/GenBank/DDBJ databases">
        <title>Kibdelosporangium persica a novel Actinomycetes from a hot desert in Iran.</title>
        <authorList>
            <person name="Safaei N."/>
            <person name="Zaburannyi N."/>
            <person name="Mueller R."/>
            <person name="Wink J."/>
        </authorList>
    </citation>
    <scope>NUCLEOTIDE SEQUENCE [LARGE SCALE GENOMIC DNA]</scope>
    <source>
        <strain evidence="5 6">4NS15</strain>
    </source>
</reference>
<dbReference type="SUPFAM" id="SSF46894">
    <property type="entry name" value="C-terminal effector domain of the bipartite response regulators"/>
    <property type="match status" value="1"/>
</dbReference>
<dbReference type="PROSITE" id="PS00622">
    <property type="entry name" value="HTH_LUXR_1"/>
    <property type="match status" value="1"/>
</dbReference>
<evidence type="ECO:0000256" key="2">
    <source>
        <dbReference type="ARBA" id="ARBA00023125"/>
    </source>
</evidence>
<dbReference type="PANTHER" id="PTHR44688">
    <property type="entry name" value="DNA-BINDING TRANSCRIPTIONAL ACTIVATOR DEVR_DOSR"/>
    <property type="match status" value="1"/>
</dbReference>
<proteinExistence type="predicted"/>
<dbReference type="Proteomes" id="UP000763557">
    <property type="component" value="Unassembled WGS sequence"/>
</dbReference>
<dbReference type="EMBL" id="JAAATY010000042">
    <property type="protein sequence ID" value="NRN70685.1"/>
    <property type="molecule type" value="Genomic_DNA"/>
</dbReference>
<accession>A0ABX2FIP3</accession>
<evidence type="ECO:0000256" key="1">
    <source>
        <dbReference type="ARBA" id="ARBA00023015"/>
    </source>
</evidence>
<protein>
    <submittedName>
        <fullName evidence="5">DNA-binding response regulator</fullName>
    </submittedName>
</protein>